<sequence>MHHDVPIDIYAIAQDVMPSRPASINNGQANCLPSDILYIIFEEYLLKETPKHPVETLLLVCKSWMQAALKLPHLWSTFKMQVDGFKFWRDCISRRLGRCPGNTLIDIAILLSASRYQNAVETMEASGLYNEILALLTGPKGEVARRWRSFIAWDPESDYGFEDRSRFFRFPTPSLQKFQVHSFTSSPPFLPEVPSLQVFYAIYGKFTSLPDLSTAVDVTLDPQSNPQLALMNASLLVSLSIQQSDSLDVREPEQYRLSSSHPRLESL</sequence>
<dbReference type="AlphaFoldDB" id="A0A0C3AI98"/>
<reference evidence="1 2" key="1">
    <citation type="submission" date="2014-04" db="EMBL/GenBank/DDBJ databases">
        <authorList>
            <consortium name="DOE Joint Genome Institute"/>
            <person name="Kuo A."/>
            <person name="Zuccaro A."/>
            <person name="Kohler A."/>
            <person name="Nagy L.G."/>
            <person name="Floudas D."/>
            <person name="Copeland A."/>
            <person name="Barry K.W."/>
            <person name="Cichocki N."/>
            <person name="Veneault-Fourrey C."/>
            <person name="LaButti K."/>
            <person name="Lindquist E.A."/>
            <person name="Lipzen A."/>
            <person name="Lundell T."/>
            <person name="Morin E."/>
            <person name="Murat C."/>
            <person name="Sun H."/>
            <person name="Tunlid A."/>
            <person name="Henrissat B."/>
            <person name="Grigoriev I.V."/>
            <person name="Hibbett D.S."/>
            <person name="Martin F."/>
            <person name="Nordberg H.P."/>
            <person name="Cantor M.N."/>
            <person name="Hua S.X."/>
        </authorList>
    </citation>
    <scope>NUCLEOTIDE SEQUENCE [LARGE SCALE GENOMIC DNA]</scope>
    <source>
        <strain evidence="1 2">MAFF 305830</strain>
    </source>
</reference>
<accession>A0A0C3AI98</accession>
<name>A0A0C3AI98_SERVB</name>
<dbReference type="Proteomes" id="UP000054097">
    <property type="component" value="Unassembled WGS sequence"/>
</dbReference>
<evidence type="ECO:0000313" key="1">
    <source>
        <dbReference type="EMBL" id="KIM19819.1"/>
    </source>
</evidence>
<gene>
    <name evidence="1" type="ORF">M408DRAFT_176593</name>
</gene>
<dbReference type="EMBL" id="KN824536">
    <property type="protein sequence ID" value="KIM19819.1"/>
    <property type="molecule type" value="Genomic_DNA"/>
</dbReference>
<evidence type="ECO:0000313" key="2">
    <source>
        <dbReference type="Proteomes" id="UP000054097"/>
    </source>
</evidence>
<dbReference type="HOGENOM" id="CLU_1042672_0_0_1"/>
<organism evidence="1 2">
    <name type="scientific">Serendipita vermifera MAFF 305830</name>
    <dbReference type="NCBI Taxonomy" id="933852"/>
    <lineage>
        <taxon>Eukaryota</taxon>
        <taxon>Fungi</taxon>
        <taxon>Dikarya</taxon>
        <taxon>Basidiomycota</taxon>
        <taxon>Agaricomycotina</taxon>
        <taxon>Agaricomycetes</taxon>
        <taxon>Sebacinales</taxon>
        <taxon>Serendipitaceae</taxon>
        <taxon>Serendipita</taxon>
    </lineage>
</organism>
<keyword evidence="2" id="KW-1185">Reference proteome</keyword>
<dbReference type="OrthoDB" id="8048523at2759"/>
<evidence type="ECO:0008006" key="3">
    <source>
        <dbReference type="Google" id="ProtNLM"/>
    </source>
</evidence>
<reference evidence="2" key="2">
    <citation type="submission" date="2015-01" db="EMBL/GenBank/DDBJ databases">
        <title>Evolutionary Origins and Diversification of the Mycorrhizal Mutualists.</title>
        <authorList>
            <consortium name="DOE Joint Genome Institute"/>
            <consortium name="Mycorrhizal Genomics Consortium"/>
            <person name="Kohler A."/>
            <person name="Kuo A."/>
            <person name="Nagy L.G."/>
            <person name="Floudas D."/>
            <person name="Copeland A."/>
            <person name="Barry K.W."/>
            <person name="Cichocki N."/>
            <person name="Veneault-Fourrey C."/>
            <person name="LaButti K."/>
            <person name="Lindquist E.A."/>
            <person name="Lipzen A."/>
            <person name="Lundell T."/>
            <person name="Morin E."/>
            <person name="Murat C."/>
            <person name="Riley R."/>
            <person name="Ohm R."/>
            <person name="Sun H."/>
            <person name="Tunlid A."/>
            <person name="Henrissat B."/>
            <person name="Grigoriev I.V."/>
            <person name="Hibbett D.S."/>
            <person name="Martin F."/>
        </authorList>
    </citation>
    <scope>NUCLEOTIDE SEQUENCE [LARGE SCALE GENOMIC DNA]</scope>
    <source>
        <strain evidence="2">MAFF 305830</strain>
    </source>
</reference>
<protein>
    <recommendedName>
        <fullName evidence="3">F-box domain-containing protein</fullName>
    </recommendedName>
</protein>
<proteinExistence type="predicted"/>